<dbReference type="InterPro" id="IPR006638">
    <property type="entry name" value="Elp3/MiaA/NifB-like_rSAM"/>
</dbReference>
<keyword evidence="2" id="KW-0408">Iron</keyword>
<feature type="region of interest" description="Disordered" evidence="4">
    <location>
        <begin position="1"/>
        <end position="43"/>
    </location>
</feature>
<evidence type="ECO:0000256" key="2">
    <source>
        <dbReference type="ARBA" id="ARBA00023004"/>
    </source>
</evidence>
<evidence type="ECO:0000259" key="5">
    <source>
        <dbReference type="PROSITE" id="PS51918"/>
    </source>
</evidence>
<dbReference type="SFLD" id="SFLDS00029">
    <property type="entry name" value="Radical_SAM"/>
    <property type="match status" value="1"/>
</dbReference>
<feature type="domain" description="Radical SAM core" evidence="5">
    <location>
        <begin position="60"/>
        <end position="297"/>
    </location>
</feature>
<dbReference type="STRING" id="1194090.SAMN05443144_104195"/>
<dbReference type="GO" id="GO:0051536">
    <property type="term" value="F:iron-sulfur cluster binding"/>
    <property type="evidence" value="ECO:0007669"/>
    <property type="project" value="UniProtKB-KW"/>
</dbReference>
<evidence type="ECO:0000256" key="1">
    <source>
        <dbReference type="ARBA" id="ARBA00022723"/>
    </source>
</evidence>
<keyword evidence="1" id="KW-0479">Metal-binding</keyword>
<keyword evidence="3" id="KW-0411">Iron-sulfur</keyword>
<evidence type="ECO:0000313" key="6">
    <source>
        <dbReference type="EMBL" id="SHE96047.1"/>
    </source>
</evidence>
<dbReference type="CDD" id="cd01335">
    <property type="entry name" value="Radical_SAM"/>
    <property type="match status" value="1"/>
</dbReference>
<dbReference type="InterPro" id="IPR007197">
    <property type="entry name" value="rSAM"/>
</dbReference>
<organism evidence="6 7">
    <name type="scientific">Fodinibius roseus</name>
    <dbReference type="NCBI Taxonomy" id="1194090"/>
    <lineage>
        <taxon>Bacteria</taxon>
        <taxon>Pseudomonadati</taxon>
        <taxon>Balneolota</taxon>
        <taxon>Balneolia</taxon>
        <taxon>Balneolales</taxon>
        <taxon>Balneolaceae</taxon>
        <taxon>Fodinibius</taxon>
    </lineage>
</organism>
<dbReference type="GO" id="GO:0016829">
    <property type="term" value="F:lyase activity"/>
    <property type="evidence" value="ECO:0007669"/>
    <property type="project" value="UniProtKB-KW"/>
</dbReference>
<keyword evidence="6" id="KW-0456">Lyase</keyword>
<evidence type="ECO:0000256" key="4">
    <source>
        <dbReference type="SAM" id="MobiDB-lite"/>
    </source>
</evidence>
<dbReference type="PROSITE" id="PS51918">
    <property type="entry name" value="RADICAL_SAM"/>
    <property type="match status" value="1"/>
</dbReference>
<dbReference type="Pfam" id="PF04055">
    <property type="entry name" value="Radical_SAM"/>
    <property type="match status" value="1"/>
</dbReference>
<evidence type="ECO:0000256" key="3">
    <source>
        <dbReference type="ARBA" id="ARBA00023014"/>
    </source>
</evidence>
<dbReference type="RefSeq" id="WP_073060361.1">
    <property type="nucleotide sequence ID" value="NZ_FQUS01000004.1"/>
</dbReference>
<keyword evidence="7" id="KW-1185">Reference proteome</keyword>
<dbReference type="OrthoDB" id="9785699at2"/>
<dbReference type="Proteomes" id="UP000184041">
    <property type="component" value="Unassembled WGS sequence"/>
</dbReference>
<dbReference type="GO" id="GO:0046872">
    <property type="term" value="F:metal ion binding"/>
    <property type="evidence" value="ECO:0007669"/>
    <property type="project" value="UniProtKB-KW"/>
</dbReference>
<reference evidence="6 7" key="1">
    <citation type="submission" date="2016-11" db="EMBL/GenBank/DDBJ databases">
        <authorList>
            <person name="Jaros S."/>
            <person name="Januszkiewicz K."/>
            <person name="Wedrychowicz H."/>
        </authorList>
    </citation>
    <scope>NUCLEOTIDE SEQUENCE [LARGE SCALE GENOMIC DNA]</scope>
    <source>
        <strain evidence="6 7">DSM 21986</strain>
    </source>
</reference>
<dbReference type="SFLD" id="SFLDG01084">
    <property type="entry name" value="Uncharacterised_Radical_SAM_Su"/>
    <property type="match status" value="1"/>
</dbReference>
<dbReference type="PANTHER" id="PTHR43432:SF3">
    <property type="entry name" value="SLR0285 PROTEIN"/>
    <property type="match status" value="1"/>
</dbReference>
<protein>
    <submittedName>
        <fullName evidence="6">DNA repair photolyase</fullName>
    </submittedName>
</protein>
<gene>
    <name evidence="6" type="ORF">SAMN05443144_104195</name>
</gene>
<dbReference type="EMBL" id="FQUS01000004">
    <property type="protein sequence ID" value="SHE96047.1"/>
    <property type="molecule type" value="Genomic_DNA"/>
</dbReference>
<dbReference type="SUPFAM" id="SSF102114">
    <property type="entry name" value="Radical SAM enzymes"/>
    <property type="match status" value="1"/>
</dbReference>
<name>A0A1M4XR44_9BACT</name>
<dbReference type="NCBIfam" id="NF033668">
    <property type="entry name" value="rSAM_PA0069"/>
    <property type="match status" value="1"/>
</dbReference>
<dbReference type="AlphaFoldDB" id="A0A1M4XR44"/>
<dbReference type="InterPro" id="IPR040086">
    <property type="entry name" value="MJ0683-like"/>
</dbReference>
<sequence length="353" mass="40218">MPKDSQNPIRGRGASDNPANRFENEYLDYDVDEQTGQKPAQKTRLIRDDTKEILSKNDSPDIPFTYGLNPYRGCEHGCIYCYARPTHEYLGFSAGLDFESRIMVKYDAAEKLRARFASKNWKPEPVIMSGVTDPYQPVERELEITRSCLGVFAEARNPVSMITKNYLVTRDMDLLGELAEYNAAHVTLSVTTLDRELARVMEPRTSQPYRRLEAIKQLAGAGISVGVNVAPIIPGLTDHECADILKAAKEAGASHAGYTIVRLPHGVKDLFREWLEHHFPDRKEKVLNRIRNMKGGKLNKSEFGDRFKGEGAFSDQIKEMFEIQTKKLGFNREWNPLSSEYFRRPEQGQLHLF</sequence>
<evidence type="ECO:0000313" key="7">
    <source>
        <dbReference type="Proteomes" id="UP000184041"/>
    </source>
</evidence>
<accession>A0A1M4XR44</accession>
<dbReference type="InterPro" id="IPR058240">
    <property type="entry name" value="rSAM_sf"/>
</dbReference>
<proteinExistence type="predicted"/>
<dbReference type="SMART" id="SM00729">
    <property type="entry name" value="Elp3"/>
    <property type="match status" value="1"/>
</dbReference>
<dbReference type="Gene3D" id="3.80.30.30">
    <property type="match status" value="1"/>
</dbReference>
<dbReference type="PANTHER" id="PTHR43432">
    <property type="entry name" value="SLR0285 PROTEIN"/>
    <property type="match status" value="1"/>
</dbReference>